<evidence type="ECO:0000256" key="4">
    <source>
        <dbReference type="ARBA" id="ARBA00022475"/>
    </source>
</evidence>
<gene>
    <name evidence="9" type="primary">corA_1</name>
    <name evidence="8" type="synonym">corA</name>
    <name evidence="9" type="ORF">SK3146_03144</name>
</gene>
<evidence type="ECO:0000313" key="9">
    <source>
        <dbReference type="EMBL" id="UQZ83934.1"/>
    </source>
</evidence>
<protein>
    <recommendedName>
        <fullName evidence="8">Magnesium transport protein CorA</fullName>
    </recommendedName>
</protein>
<evidence type="ECO:0000256" key="3">
    <source>
        <dbReference type="ARBA" id="ARBA00022448"/>
    </source>
</evidence>
<reference evidence="9" key="1">
    <citation type="submission" date="2018-02" db="EMBL/GenBank/DDBJ databases">
        <authorList>
            <person name="Kim S.-K."/>
            <person name="Jung H.-I."/>
            <person name="Lee S.-W."/>
        </authorList>
    </citation>
    <scope>NUCLEOTIDE SEQUENCE</scope>
    <source>
        <strain evidence="9">SK3146</strain>
    </source>
</reference>
<dbReference type="EMBL" id="CP027059">
    <property type="protein sequence ID" value="UQZ83934.1"/>
    <property type="molecule type" value="Genomic_DNA"/>
</dbReference>
<keyword evidence="10" id="KW-1185">Reference proteome</keyword>
<sequence length="310" mass="36317">MIVRNLETNQVTEQEIRLPSAQEIVWIHLLRPTPSEVQQVVGDLFGCHPLVVEDCTKLNQRPKMDRYKDHIFLTFFAVVDKKLTHVEIGIVIGANFLITITKQPLGFIDDLRRELLAVTERTEHPGLMLHRLLDHCVDGYTDVTDHIEDLVDQLERRVFHNPYLHVSKDVFQHKRAIHKLRRIIAEEKTIIGSITHHTFPYTRAETDVYFIDVYDHLSRVVDSLDTFRESFSGLLELQMNMKSDRMNEIMKTLTIISSIFLPLTFVVGLYGMNFKDIPELNWSFGYAYVWVVLIAVSVVMWLIFKWKKWI</sequence>
<keyword evidence="6 8" id="KW-1133">Transmembrane helix</keyword>
<organism evidence="9 10">
    <name type="scientific">Paenibacillus konkukensis</name>
    <dbReference type="NCBI Taxonomy" id="2020716"/>
    <lineage>
        <taxon>Bacteria</taxon>
        <taxon>Bacillati</taxon>
        <taxon>Bacillota</taxon>
        <taxon>Bacilli</taxon>
        <taxon>Bacillales</taxon>
        <taxon>Paenibacillaceae</taxon>
        <taxon>Paenibacillus</taxon>
    </lineage>
</organism>
<feature type="transmembrane region" description="Helical" evidence="8">
    <location>
        <begin position="284"/>
        <end position="304"/>
    </location>
</feature>
<dbReference type="Gene3D" id="1.20.58.340">
    <property type="entry name" value="Magnesium transport protein CorA, transmembrane region"/>
    <property type="match status" value="2"/>
</dbReference>
<dbReference type="NCBIfam" id="TIGR00383">
    <property type="entry name" value="corA"/>
    <property type="match status" value="1"/>
</dbReference>
<comment type="similarity">
    <text evidence="2 8">Belongs to the CorA metal ion transporter (MIT) (TC 1.A.35) family.</text>
</comment>
<reference evidence="9" key="2">
    <citation type="journal article" date="2021" name="J Anim Sci Technol">
        <title>Complete genome sequence of Paenibacillus konkukensis sp. nov. SK3146 as a potential probiotic strain.</title>
        <authorList>
            <person name="Jung H.I."/>
            <person name="Park S."/>
            <person name="Niu K.M."/>
            <person name="Lee S.W."/>
            <person name="Kothari D."/>
            <person name="Yi K.J."/>
            <person name="Kim S.K."/>
        </authorList>
    </citation>
    <scope>NUCLEOTIDE SEQUENCE</scope>
    <source>
        <strain evidence="9">SK3146</strain>
    </source>
</reference>
<keyword evidence="3 8" id="KW-0813">Transport</keyword>
<dbReference type="InterPro" id="IPR004488">
    <property type="entry name" value="Mg/Co-transport_prot_CorA"/>
</dbReference>
<name>A0ABY4RN83_9BACL</name>
<evidence type="ECO:0000256" key="8">
    <source>
        <dbReference type="RuleBase" id="RU362010"/>
    </source>
</evidence>
<dbReference type="PANTHER" id="PTHR46494:SF1">
    <property type="entry name" value="CORA FAMILY METAL ION TRANSPORTER (EUROFUNG)"/>
    <property type="match status" value="1"/>
</dbReference>
<dbReference type="Proteomes" id="UP001057134">
    <property type="component" value="Chromosome"/>
</dbReference>
<dbReference type="SUPFAM" id="SSF144083">
    <property type="entry name" value="Magnesium transport protein CorA, transmembrane region"/>
    <property type="match status" value="1"/>
</dbReference>
<evidence type="ECO:0000256" key="7">
    <source>
        <dbReference type="ARBA" id="ARBA00023136"/>
    </source>
</evidence>
<proteinExistence type="inferred from homology"/>
<keyword evidence="5 8" id="KW-0812">Transmembrane</keyword>
<dbReference type="CDD" id="cd12822">
    <property type="entry name" value="TmCorA-like"/>
    <property type="match status" value="1"/>
</dbReference>
<accession>A0ABY4RN83</accession>
<evidence type="ECO:0000256" key="2">
    <source>
        <dbReference type="ARBA" id="ARBA00009765"/>
    </source>
</evidence>
<dbReference type="InterPro" id="IPR045863">
    <property type="entry name" value="CorA_TM1_TM2"/>
</dbReference>
<keyword evidence="8" id="KW-0406">Ion transport</keyword>
<keyword evidence="4 8" id="KW-1003">Cell membrane</keyword>
<dbReference type="InterPro" id="IPR045861">
    <property type="entry name" value="CorA_cytoplasmic_dom"/>
</dbReference>
<evidence type="ECO:0000256" key="6">
    <source>
        <dbReference type="ARBA" id="ARBA00022989"/>
    </source>
</evidence>
<keyword evidence="8" id="KW-0460">Magnesium</keyword>
<comment type="function">
    <text evidence="8">Mediates influx of magnesium ions.</text>
</comment>
<dbReference type="PANTHER" id="PTHR46494">
    <property type="entry name" value="CORA FAMILY METAL ION TRANSPORTER (EUROFUNG)"/>
    <property type="match status" value="1"/>
</dbReference>
<keyword evidence="7 8" id="KW-0472">Membrane</keyword>
<feature type="transmembrane region" description="Helical" evidence="8">
    <location>
        <begin position="249"/>
        <end position="272"/>
    </location>
</feature>
<evidence type="ECO:0000256" key="1">
    <source>
        <dbReference type="ARBA" id="ARBA00004651"/>
    </source>
</evidence>
<dbReference type="SUPFAM" id="SSF143865">
    <property type="entry name" value="CorA soluble domain-like"/>
    <property type="match status" value="1"/>
</dbReference>
<dbReference type="RefSeq" id="WP_249865899.1">
    <property type="nucleotide sequence ID" value="NZ_CP027059.1"/>
</dbReference>
<evidence type="ECO:0000313" key="10">
    <source>
        <dbReference type="Proteomes" id="UP001057134"/>
    </source>
</evidence>
<dbReference type="Pfam" id="PF01544">
    <property type="entry name" value="CorA"/>
    <property type="match status" value="1"/>
</dbReference>
<evidence type="ECO:0000256" key="5">
    <source>
        <dbReference type="ARBA" id="ARBA00022692"/>
    </source>
</evidence>
<dbReference type="InterPro" id="IPR002523">
    <property type="entry name" value="MgTranspt_CorA/ZnTranspt_ZntB"/>
</dbReference>
<comment type="subcellular location">
    <subcellularLocation>
        <location evidence="1">Cell membrane</location>
        <topology evidence="1">Multi-pass membrane protein</topology>
    </subcellularLocation>
    <subcellularLocation>
        <location evidence="8">Membrane</location>
        <topology evidence="8">Multi-pass membrane protein</topology>
    </subcellularLocation>
</comment>
<dbReference type="Gene3D" id="3.30.460.20">
    <property type="entry name" value="CorA soluble domain-like"/>
    <property type="match status" value="1"/>
</dbReference>